<dbReference type="InterPro" id="IPR000847">
    <property type="entry name" value="LysR_HTH_N"/>
</dbReference>
<sequence length="294" mass="33415">MIHYSEHQGETMNPYLLEQLLAFYRTGTLSAAAEALFISQPALSQSMKKIEEIAGVPLFIRQKNKTVFNENGRLMAEYAEKILSLQEEMLAAVRYQASHQKSLRIGSIAPGPLLLLEPQLAQIQPSLELMTDLLSDEEDLTGGLEQGRYDWIVTRQPYEHAGWICLPYLTERLSMRIPKQHPLAKKERLTFADLARQNILLLSELGFWTDLVKEQIPTANFLYIDSRHAFSEIASMGTFPTFVSDLFTAKQEAADSVILPLQEDLATARFYLLLKEDQLGKWEGLLRQVRSGRS</sequence>
<evidence type="ECO:0000256" key="3">
    <source>
        <dbReference type="ARBA" id="ARBA00023125"/>
    </source>
</evidence>
<organism evidence="6 7">
    <name type="scientific">Streptococcus panodentis</name>
    <dbReference type="NCBI Taxonomy" id="1581472"/>
    <lineage>
        <taxon>Bacteria</taxon>
        <taxon>Bacillati</taxon>
        <taxon>Bacillota</taxon>
        <taxon>Bacilli</taxon>
        <taxon>Lactobacillales</taxon>
        <taxon>Streptococcaceae</taxon>
        <taxon>Streptococcus</taxon>
    </lineage>
</organism>
<evidence type="ECO:0000256" key="1">
    <source>
        <dbReference type="ARBA" id="ARBA00009437"/>
    </source>
</evidence>
<dbReference type="EMBL" id="QFAY01000030">
    <property type="protein sequence ID" value="MBP2622008.1"/>
    <property type="molecule type" value="Genomic_DNA"/>
</dbReference>
<dbReference type="InterPro" id="IPR036390">
    <property type="entry name" value="WH_DNA-bd_sf"/>
</dbReference>
<name>A0ABS5B0K6_9STRE</name>
<dbReference type="PRINTS" id="PR00039">
    <property type="entry name" value="HTHLYSR"/>
</dbReference>
<keyword evidence="3" id="KW-0238">DNA-binding</keyword>
<evidence type="ECO:0000313" key="6">
    <source>
        <dbReference type="EMBL" id="MBP2622008.1"/>
    </source>
</evidence>
<protein>
    <recommendedName>
        <fullName evidence="5">HTH lysR-type domain-containing protein</fullName>
    </recommendedName>
</protein>
<dbReference type="Gene3D" id="1.10.10.10">
    <property type="entry name" value="Winged helix-like DNA-binding domain superfamily/Winged helix DNA-binding domain"/>
    <property type="match status" value="1"/>
</dbReference>
<dbReference type="PANTHER" id="PTHR30346:SF0">
    <property type="entry name" value="HCA OPERON TRANSCRIPTIONAL ACTIVATOR HCAR"/>
    <property type="match status" value="1"/>
</dbReference>
<keyword evidence="7" id="KW-1185">Reference proteome</keyword>
<dbReference type="Proteomes" id="UP001519349">
    <property type="component" value="Unassembled WGS sequence"/>
</dbReference>
<gene>
    <name evidence="6" type="ORF">DHL47_11920</name>
</gene>
<dbReference type="Pfam" id="PF00126">
    <property type="entry name" value="HTH_1"/>
    <property type="match status" value="1"/>
</dbReference>
<accession>A0ABS5B0K6</accession>
<dbReference type="SUPFAM" id="SSF46785">
    <property type="entry name" value="Winged helix' DNA-binding domain"/>
    <property type="match status" value="1"/>
</dbReference>
<comment type="similarity">
    <text evidence="1">Belongs to the LysR transcriptional regulatory family.</text>
</comment>
<evidence type="ECO:0000256" key="2">
    <source>
        <dbReference type="ARBA" id="ARBA00023015"/>
    </source>
</evidence>
<dbReference type="Gene3D" id="3.40.190.10">
    <property type="entry name" value="Periplasmic binding protein-like II"/>
    <property type="match status" value="2"/>
</dbReference>
<evidence type="ECO:0000313" key="7">
    <source>
        <dbReference type="Proteomes" id="UP001519349"/>
    </source>
</evidence>
<dbReference type="InterPro" id="IPR005119">
    <property type="entry name" value="LysR_subst-bd"/>
</dbReference>
<feature type="domain" description="HTH lysR-type" evidence="5">
    <location>
        <begin position="12"/>
        <end position="69"/>
    </location>
</feature>
<reference evidence="6 7" key="1">
    <citation type="submission" date="2018-05" db="EMBL/GenBank/DDBJ databases">
        <title>Draft genome sequence of Streptococcus panodentis CCUG 70867T.</title>
        <authorList>
            <person name="Salva-Serra F."/>
            <person name="Mendez V."/>
            <person name="Jaen-Luchoro D."/>
            <person name="Gonzales-Siles L."/>
            <person name="Karlsson R."/>
            <person name="Engstrom-Jakobsson H."/>
            <person name="Busquets A."/>
            <person name="Gomila M."/>
            <person name="Pineiro-Iglesias B."/>
            <person name="Bennasar-Figueras A."/>
            <person name="Seeger M."/>
            <person name="Moore E."/>
        </authorList>
    </citation>
    <scope>NUCLEOTIDE SEQUENCE [LARGE SCALE GENOMIC DNA]</scope>
    <source>
        <strain evidence="6 7">CCUG 70867</strain>
    </source>
</reference>
<dbReference type="PANTHER" id="PTHR30346">
    <property type="entry name" value="TRANSCRIPTIONAL DUAL REGULATOR HCAR-RELATED"/>
    <property type="match status" value="1"/>
</dbReference>
<proteinExistence type="inferred from homology"/>
<keyword evidence="4" id="KW-0804">Transcription</keyword>
<dbReference type="SUPFAM" id="SSF53850">
    <property type="entry name" value="Periplasmic binding protein-like II"/>
    <property type="match status" value="1"/>
</dbReference>
<evidence type="ECO:0000256" key="4">
    <source>
        <dbReference type="ARBA" id="ARBA00023163"/>
    </source>
</evidence>
<evidence type="ECO:0000259" key="5">
    <source>
        <dbReference type="PROSITE" id="PS50931"/>
    </source>
</evidence>
<comment type="caution">
    <text evidence="6">The sequence shown here is derived from an EMBL/GenBank/DDBJ whole genome shotgun (WGS) entry which is preliminary data.</text>
</comment>
<dbReference type="Pfam" id="PF03466">
    <property type="entry name" value="LysR_substrate"/>
    <property type="match status" value="1"/>
</dbReference>
<dbReference type="CDD" id="cd05466">
    <property type="entry name" value="PBP2_LTTR_substrate"/>
    <property type="match status" value="1"/>
</dbReference>
<dbReference type="PROSITE" id="PS50931">
    <property type="entry name" value="HTH_LYSR"/>
    <property type="match status" value="1"/>
</dbReference>
<keyword evidence="2" id="KW-0805">Transcription regulation</keyword>
<dbReference type="InterPro" id="IPR036388">
    <property type="entry name" value="WH-like_DNA-bd_sf"/>
</dbReference>